<dbReference type="AlphaFoldDB" id="A0A9W9AIG9"/>
<reference evidence="2" key="1">
    <citation type="submission" date="2022-08" db="EMBL/GenBank/DDBJ databases">
        <authorList>
            <consortium name="DOE Joint Genome Institute"/>
            <person name="Min B."/>
            <person name="Riley R."/>
            <person name="Sierra-Patev S."/>
            <person name="Naranjo-Ortiz M."/>
            <person name="Looney B."/>
            <person name="Konkel Z."/>
            <person name="Slot J.C."/>
            <person name="Sakamoto Y."/>
            <person name="Steenwyk J.L."/>
            <person name="Rokas A."/>
            <person name="Carro J."/>
            <person name="Camarero S."/>
            <person name="Ferreira P."/>
            <person name="Molpeceres G."/>
            <person name="Ruiz-Duenas F.J."/>
            <person name="Serrano A."/>
            <person name="Henrissat B."/>
            <person name="Drula E."/>
            <person name="Hughes K.W."/>
            <person name="Mata J.L."/>
            <person name="Ishikawa N.K."/>
            <person name="Vargas-Isla R."/>
            <person name="Ushijima S."/>
            <person name="Smith C.A."/>
            <person name="Ahrendt S."/>
            <person name="Andreopoulos W."/>
            <person name="He G."/>
            <person name="Labutti K."/>
            <person name="Lipzen A."/>
            <person name="Ng V."/>
            <person name="Sandor L."/>
            <person name="Barry K."/>
            <person name="Martinez A.T."/>
            <person name="Xiao Y."/>
            <person name="Gibbons J.G."/>
            <person name="Terashima K."/>
            <person name="Hibbett D.S."/>
            <person name="Grigoriev I.V."/>
        </authorList>
    </citation>
    <scope>NUCLEOTIDE SEQUENCE</scope>
    <source>
        <strain evidence="2">Sp2 HRB7682 ss15</strain>
    </source>
</reference>
<evidence type="ECO:0000256" key="1">
    <source>
        <dbReference type="SAM" id="Phobius"/>
    </source>
</evidence>
<dbReference type="EMBL" id="JANVFS010000013">
    <property type="protein sequence ID" value="KAJ4482771.1"/>
    <property type="molecule type" value="Genomic_DNA"/>
</dbReference>
<keyword evidence="1" id="KW-0472">Membrane</keyword>
<keyword evidence="1" id="KW-1133">Transmembrane helix</keyword>
<comment type="caution">
    <text evidence="2">The sequence shown here is derived from an EMBL/GenBank/DDBJ whole genome shotgun (WGS) entry which is preliminary data.</text>
</comment>
<evidence type="ECO:0000313" key="3">
    <source>
        <dbReference type="Proteomes" id="UP001150238"/>
    </source>
</evidence>
<feature type="transmembrane region" description="Helical" evidence="1">
    <location>
        <begin position="64"/>
        <end position="86"/>
    </location>
</feature>
<protein>
    <submittedName>
        <fullName evidence="2">Uncharacterized protein</fullName>
    </submittedName>
</protein>
<proteinExistence type="predicted"/>
<organism evidence="2 3">
    <name type="scientific">Lentinula lateritia</name>
    <dbReference type="NCBI Taxonomy" id="40482"/>
    <lineage>
        <taxon>Eukaryota</taxon>
        <taxon>Fungi</taxon>
        <taxon>Dikarya</taxon>
        <taxon>Basidiomycota</taxon>
        <taxon>Agaricomycotina</taxon>
        <taxon>Agaricomycetes</taxon>
        <taxon>Agaricomycetidae</taxon>
        <taxon>Agaricales</taxon>
        <taxon>Marasmiineae</taxon>
        <taxon>Omphalotaceae</taxon>
        <taxon>Lentinula</taxon>
    </lineage>
</organism>
<gene>
    <name evidence="2" type="ORF">C8J55DRAFT_510601</name>
</gene>
<dbReference type="Proteomes" id="UP001150238">
    <property type="component" value="Unassembled WGS sequence"/>
</dbReference>
<evidence type="ECO:0000313" key="2">
    <source>
        <dbReference type="EMBL" id="KAJ4482771.1"/>
    </source>
</evidence>
<keyword evidence="1" id="KW-0812">Transmembrane</keyword>
<accession>A0A9W9AIG9</accession>
<name>A0A9W9AIG9_9AGAR</name>
<reference evidence="2" key="2">
    <citation type="journal article" date="2023" name="Proc. Natl. Acad. Sci. U.S.A.">
        <title>A global phylogenomic analysis of the shiitake genus Lentinula.</title>
        <authorList>
            <person name="Sierra-Patev S."/>
            <person name="Min B."/>
            <person name="Naranjo-Ortiz M."/>
            <person name="Looney B."/>
            <person name="Konkel Z."/>
            <person name="Slot J.C."/>
            <person name="Sakamoto Y."/>
            <person name="Steenwyk J.L."/>
            <person name="Rokas A."/>
            <person name="Carro J."/>
            <person name="Camarero S."/>
            <person name="Ferreira P."/>
            <person name="Molpeceres G."/>
            <person name="Ruiz-Duenas F.J."/>
            <person name="Serrano A."/>
            <person name="Henrissat B."/>
            <person name="Drula E."/>
            <person name="Hughes K.W."/>
            <person name="Mata J.L."/>
            <person name="Ishikawa N.K."/>
            <person name="Vargas-Isla R."/>
            <person name="Ushijima S."/>
            <person name="Smith C.A."/>
            <person name="Donoghue J."/>
            <person name="Ahrendt S."/>
            <person name="Andreopoulos W."/>
            <person name="He G."/>
            <person name="LaButti K."/>
            <person name="Lipzen A."/>
            <person name="Ng V."/>
            <person name="Riley R."/>
            <person name="Sandor L."/>
            <person name="Barry K."/>
            <person name="Martinez A.T."/>
            <person name="Xiao Y."/>
            <person name="Gibbons J.G."/>
            <person name="Terashima K."/>
            <person name="Grigoriev I.V."/>
            <person name="Hibbett D."/>
        </authorList>
    </citation>
    <scope>NUCLEOTIDE SEQUENCE</scope>
    <source>
        <strain evidence="2">Sp2 HRB7682 ss15</strain>
    </source>
</reference>
<sequence>MQRLCCRFSLLNFTFNLKFGIAPCNPILFLRRPVRAFAVSLFHLFQKHIPELVSSPICKPLNHFPMWTLSSIVSGIFFAILVPIFFEVNASPIGSSVASCASPLSHFSGRGQPLFPRMTIGYGYLRSTAMCAEYHKGMTVIDWLKPHPKIFNLSPRPGFNAMSLSEARADSCECIFEADKYQFLESSLRYGSPPSQRSNHPQILFLSSRNIIPRVLLSSYNAGTKDLNITMFCDKEWKAEETIEWSEWKIQDWPQIGDKPKTIGDFELPS</sequence>